<dbReference type="AlphaFoldDB" id="A0A1R0X2G4"/>
<dbReference type="InterPro" id="IPR033479">
    <property type="entry name" value="dCache_1"/>
</dbReference>
<dbReference type="SUPFAM" id="SSF58104">
    <property type="entry name" value="Methyl-accepting chemotaxis protein (MCP) signaling domain"/>
    <property type="match status" value="1"/>
</dbReference>
<keyword evidence="2" id="KW-1003">Cell membrane</keyword>
<keyword evidence="5" id="KW-1133">Transmembrane helix</keyword>
<name>A0A1R0X2G4_9BACL</name>
<dbReference type="Gene3D" id="6.10.340.10">
    <property type="match status" value="1"/>
</dbReference>
<dbReference type="GO" id="GO:0007165">
    <property type="term" value="P:signal transduction"/>
    <property type="evidence" value="ECO:0007669"/>
    <property type="project" value="UniProtKB-KW"/>
</dbReference>
<accession>A0A1R0X2G4</accession>
<protein>
    <submittedName>
        <fullName evidence="9">Methyl-accepting chemotaxis protein</fullName>
    </submittedName>
</protein>
<dbReference type="Proteomes" id="UP000187465">
    <property type="component" value="Unassembled WGS sequence"/>
</dbReference>
<proteinExistence type="inferred from homology"/>
<evidence type="ECO:0000256" key="3">
    <source>
        <dbReference type="ARBA" id="ARBA00022500"/>
    </source>
</evidence>
<dbReference type="EMBL" id="MKQP01000039">
    <property type="protein sequence ID" value="OMD26950.1"/>
    <property type="molecule type" value="Genomic_DNA"/>
</dbReference>
<dbReference type="Gene3D" id="1.10.287.950">
    <property type="entry name" value="Methyl-accepting chemotaxis protein"/>
    <property type="match status" value="1"/>
</dbReference>
<keyword evidence="4" id="KW-0812">Transmembrane</keyword>
<dbReference type="PANTHER" id="PTHR32089:SF112">
    <property type="entry name" value="LYSOZYME-LIKE PROTEIN-RELATED"/>
    <property type="match status" value="1"/>
</dbReference>
<dbReference type="GO" id="GO:0005886">
    <property type="term" value="C:plasma membrane"/>
    <property type="evidence" value="ECO:0007669"/>
    <property type="project" value="UniProtKB-SubCell"/>
</dbReference>
<dbReference type="Pfam" id="PF02743">
    <property type="entry name" value="dCache_1"/>
    <property type="match status" value="1"/>
</dbReference>
<dbReference type="InterPro" id="IPR003660">
    <property type="entry name" value="HAMP_dom"/>
</dbReference>
<dbReference type="PANTHER" id="PTHR32089">
    <property type="entry name" value="METHYL-ACCEPTING CHEMOTAXIS PROTEIN MCPB"/>
    <property type="match status" value="1"/>
</dbReference>
<dbReference type="Pfam" id="PF00672">
    <property type="entry name" value="HAMP"/>
    <property type="match status" value="1"/>
</dbReference>
<dbReference type="SMART" id="SM00283">
    <property type="entry name" value="MA"/>
    <property type="match status" value="1"/>
</dbReference>
<evidence type="ECO:0000256" key="5">
    <source>
        <dbReference type="ARBA" id="ARBA00022989"/>
    </source>
</evidence>
<dbReference type="CDD" id="cd11386">
    <property type="entry name" value="MCP_signal"/>
    <property type="match status" value="1"/>
</dbReference>
<dbReference type="CDD" id="cd12912">
    <property type="entry name" value="PDC2_MCP_like"/>
    <property type="match status" value="1"/>
</dbReference>
<keyword evidence="7" id="KW-0807">Transducer</keyword>
<evidence type="ECO:0000256" key="1">
    <source>
        <dbReference type="ARBA" id="ARBA00004651"/>
    </source>
</evidence>
<organism evidence="9 10">
    <name type="scientific">Paenibacillus odorifer</name>
    <dbReference type="NCBI Taxonomy" id="189426"/>
    <lineage>
        <taxon>Bacteria</taxon>
        <taxon>Bacillati</taxon>
        <taxon>Bacillota</taxon>
        <taxon>Bacilli</taxon>
        <taxon>Bacillales</taxon>
        <taxon>Paenibacillaceae</taxon>
        <taxon>Paenibacillus</taxon>
    </lineage>
</organism>
<evidence type="ECO:0000256" key="4">
    <source>
        <dbReference type="ARBA" id="ARBA00022692"/>
    </source>
</evidence>
<evidence type="ECO:0000256" key="8">
    <source>
        <dbReference type="ARBA" id="ARBA00029447"/>
    </source>
</evidence>
<evidence type="ECO:0000256" key="2">
    <source>
        <dbReference type="ARBA" id="ARBA00022475"/>
    </source>
</evidence>
<dbReference type="Gene3D" id="3.30.450.20">
    <property type="entry name" value="PAS domain"/>
    <property type="match status" value="1"/>
</dbReference>
<comment type="caution">
    <text evidence="9">The sequence shown here is derived from an EMBL/GenBank/DDBJ whole genome shotgun (WGS) entry which is preliminary data.</text>
</comment>
<comment type="subcellular location">
    <subcellularLocation>
        <location evidence="1">Cell membrane</location>
        <topology evidence="1">Multi-pass membrane protein</topology>
    </subcellularLocation>
</comment>
<evidence type="ECO:0000256" key="7">
    <source>
        <dbReference type="ARBA" id="ARBA00023224"/>
    </source>
</evidence>
<evidence type="ECO:0000313" key="10">
    <source>
        <dbReference type="Proteomes" id="UP000187465"/>
    </source>
</evidence>
<gene>
    <name evidence="9" type="ORF">BJP51_26225</name>
</gene>
<evidence type="ECO:0000313" key="9">
    <source>
        <dbReference type="EMBL" id="OMD26950.1"/>
    </source>
</evidence>
<reference evidence="9 10" key="1">
    <citation type="submission" date="2016-10" db="EMBL/GenBank/DDBJ databases">
        <title>Paenibacillus species isolates.</title>
        <authorList>
            <person name="Beno S.M."/>
        </authorList>
    </citation>
    <scope>NUCLEOTIDE SEQUENCE [LARGE SCALE GENOMIC DNA]</scope>
    <source>
        <strain evidence="9 10">FSL H7-0604</strain>
    </source>
</reference>
<dbReference type="SMART" id="SM00304">
    <property type="entry name" value="HAMP"/>
    <property type="match status" value="1"/>
</dbReference>
<keyword evidence="6" id="KW-0472">Membrane</keyword>
<dbReference type="InterPro" id="IPR004089">
    <property type="entry name" value="MCPsignal_dom"/>
</dbReference>
<dbReference type="Pfam" id="PF00015">
    <property type="entry name" value="MCPsignal"/>
    <property type="match status" value="1"/>
</dbReference>
<sequence>MKGNKMKKMRKNVTKRKATSIQLKWSSVILAIAIVPLMVATIFLLDYFGNVTRTDSEQMAQDTINTNTFRMDEWLSNKTSSVKDLVSQHPEFDFTNPASIFPVIEVLEESDSETEGYSVISKDGQLTNMMNMTASVADASYFLKAKETHAPVLGEMSYLEQLDKYIIPIVVPVMDKDKQFMGGIVFSITPEVLAQMSNEITMADTGFGYVISNDGMYYTYPDVSRMGKKITDYAKEPALQKVVDKILSNKEGSETYKGEDGKKVITYFKTIPDTDLKLLVTVPEKEVFAKVTSAQRTAMFILLAVILVIIFVSLYLTRLIVRPIKAISSTMKKVAEGHLNERVKVQSGDEIGEMSQNINDMIETLSGIVNKIDTTVVEVSYSSEGMLKSAQRSSYTSAEVATVIQEVAQGMEEQFRGSEQSARATEEMAVGLQRIAESSAAVSDQAETVNSEVESGYLEIQSTLQQMAVISSTANQTAEMIGKLSEQSEQIGQIVDVISEISNQTSLLSLNASIEAARAGEHGRGFGVVANEVKKLAERTNSSIISIVELIGGIQSSTTSAADSMKKSIEEIGDGMGKMQNVGVSFDHIRSSIREVSSQIQDVSAINEEMSAGTEEITASISDMLGIAKESAENAQAVSLASAEQTEIMKDVVSSAESLNEVMSVLKEEIEKFKK</sequence>
<evidence type="ECO:0000256" key="6">
    <source>
        <dbReference type="ARBA" id="ARBA00023136"/>
    </source>
</evidence>
<dbReference type="PROSITE" id="PS50111">
    <property type="entry name" value="CHEMOTAXIS_TRANSDUC_2"/>
    <property type="match status" value="1"/>
</dbReference>
<dbReference type="PROSITE" id="PS50885">
    <property type="entry name" value="HAMP"/>
    <property type="match status" value="1"/>
</dbReference>
<comment type="similarity">
    <text evidence="8">Belongs to the methyl-accepting chemotaxis (MCP) protein family.</text>
</comment>
<dbReference type="GO" id="GO:0006935">
    <property type="term" value="P:chemotaxis"/>
    <property type="evidence" value="ECO:0007669"/>
    <property type="project" value="UniProtKB-KW"/>
</dbReference>
<dbReference type="CDD" id="cd18773">
    <property type="entry name" value="PDC1_HK_sensor"/>
    <property type="match status" value="1"/>
</dbReference>
<keyword evidence="3" id="KW-0145">Chemotaxis</keyword>
<dbReference type="CDD" id="cd06225">
    <property type="entry name" value="HAMP"/>
    <property type="match status" value="1"/>
</dbReference>